<dbReference type="Proteomes" id="UP000253250">
    <property type="component" value="Unassembled WGS sequence"/>
</dbReference>
<evidence type="ECO:0000313" key="2">
    <source>
        <dbReference type="Proteomes" id="UP000253250"/>
    </source>
</evidence>
<dbReference type="EMBL" id="PSYR01000001">
    <property type="protein sequence ID" value="RCN59306.1"/>
    <property type="molecule type" value="Genomic_DNA"/>
</dbReference>
<organism evidence="1 2">
    <name type="scientific">Acidiferrobacter thiooxydans</name>
    <dbReference type="NCBI Taxonomy" id="163359"/>
    <lineage>
        <taxon>Bacteria</taxon>
        <taxon>Pseudomonadati</taxon>
        <taxon>Pseudomonadota</taxon>
        <taxon>Gammaproteobacteria</taxon>
        <taxon>Acidiferrobacterales</taxon>
        <taxon>Acidiferrobacteraceae</taxon>
        <taxon>Acidiferrobacter</taxon>
    </lineage>
</organism>
<dbReference type="STRING" id="163359.A9R16_07540"/>
<comment type="caution">
    <text evidence="1">The sequence shown here is derived from an EMBL/GenBank/DDBJ whole genome shotgun (WGS) entry which is preliminary data.</text>
</comment>
<sequence>MMPLDVVEPAEIRTRVRAYLAILGFDAARAEAWVQQACEGAASGGEAFTRLRAMLVAELASQAPQVTDDPECAALARLSVWLHAEPARLATLPLTPPLTRQSMASERVRS</sequence>
<keyword evidence="2" id="KW-1185">Reference proteome</keyword>
<dbReference type="AlphaFoldDB" id="A0A1C2G4C1"/>
<protein>
    <submittedName>
        <fullName evidence="1">Uncharacterized protein</fullName>
    </submittedName>
</protein>
<gene>
    <name evidence="1" type="ORF">C4900_06280</name>
</gene>
<reference evidence="1 2" key="1">
    <citation type="submission" date="2018-02" db="EMBL/GenBank/DDBJ databases">
        <title>Insights into the biology of acidophilic members of the Acidiferrobacteraceae family derived from comparative genomic analyses.</title>
        <authorList>
            <person name="Issotta F."/>
            <person name="Thyssen C."/>
            <person name="Mena C."/>
            <person name="Moya A."/>
            <person name="Bellenberg S."/>
            <person name="Sproer C."/>
            <person name="Covarrubias P.C."/>
            <person name="Sand W."/>
            <person name="Quatrini R."/>
            <person name="Vera M."/>
        </authorList>
    </citation>
    <scope>NUCLEOTIDE SEQUENCE [LARGE SCALE GENOMIC DNA]</scope>
    <source>
        <strain evidence="2">m-1</strain>
    </source>
</reference>
<accession>A0A1C2G4C1</accession>
<proteinExistence type="predicted"/>
<name>A0A1C2G4C1_9GAMM</name>
<evidence type="ECO:0000313" key="1">
    <source>
        <dbReference type="EMBL" id="RCN59306.1"/>
    </source>
</evidence>
<dbReference type="RefSeq" id="WP_114282675.1">
    <property type="nucleotide sequence ID" value="NZ_CP080624.1"/>
</dbReference>